<dbReference type="InterPro" id="IPR038740">
    <property type="entry name" value="BioF2-like_GNAT_dom"/>
</dbReference>
<dbReference type="Proteomes" id="UP000260351">
    <property type="component" value="Unassembled WGS sequence"/>
</dbReference>
<organism evidence="2 3">
    <name type="scientific">Wenzhouxiangella sediminis</name>
    <dbReference type="NCBI Taxonomy" id="1792836"/>
    <lineage>
        <taxon>Bacteria</taxon>
        <taxon>Pseudomonadati</taxon>
        <taxon>Pseudomonadota</taxon>
        <taxon>Gammaproteobacteria</taxon>
        <taxon>Chromatiales</taxon>
        <taxon>Wenzhouxiangellaceae</taxon>
        <taxon>Wenzhouxiangella</taxon>
    </lineage>
</organism>
<evidence type="ECO:0000259" key="1">
    <source>
        <dbReference type="Pfam" id="PF13480"/>
    </source>
</evidence>
<protein>
    <submittedName>
        <fullName evidence="2">GNAT family N-acetyltransferase</fullName>
    </submittedName>
</protein>
<sequence length="381" mass="44061">MTGREIPDRTLGIEHVRTLGGLLELEGEWCRLFIASGLDIFNAWEWLVPWWRHLAPERALWVLVARDEAGCARGIVPLGLHETRIGLVELRRLAFLGDERVGSDYLDVIAEPGWRPAVLRAVAAYLRMHGREWDLLEWRDMDARSDSPCRLGECLGPNYAVENRPEITCPVQALPAGDSFDEFLSRTRRASNYRRRRRWLERQPGFRIEICEDARAVEEARETFFRLHEMRWAEEGGSAGIPDQRVRDFHVEVTGRLAERGQVLFYTLWVGNEPLASVYALICGDTFYYYQAGMNPAWRSKSVGLVLIGETFADAIRRNLRRYDFLRGEESYKFDWVSESRQLVRWRLYSRAGRGRRACRIDSGIQAGKRQIRSLIGRTAS</sequence>
<evidence type="ECO:0000313" key="3">
    <source>
        <dbReference type="Proteomes" id="UP000260351"/>
    </source>
</evidence>
<dbReference type="AlphaFoldDB" id="A0A3E1KAY8"/>
<gene>
    <name evidence="2" type="ORF">DZC52_04270</name>
</gene>
<keyword evidence="3" id="KW-1185">Reference proteome</keyword>
<proteinExistence type="predicted"/>
<dbReference type="Pfam" id="PF13480">
    <property type="entry name" value="Acetyltransf_6"/>
    <property type="match status" value="1"/>
</dbReference>
<dbReference type="SUPFAM" id="SSF55729">
    <property type="entry name" value="Acyl-CoA N-acyltransferases (Nat)"/>
    <property type="match status" value="1"/>
</dbReference>
<keyword evidence="2" id="KW-0808">Transferase</keyword>
<reference evidence="2 3" key="1">
    <citation type="submission" date="2018-08" db="EMBL/GenBank/DDBJ databases">
        <title>Wenzhouxiangella salilacus sp. nov., a novel bacterium isolated from a saline lake in Xinjiang Province, China.</title>
        <authorList>
            <person name="Han S."/>
        </authorList>
    </citation>
    <scope>NUCLEOTIDE SEQUENCE [LARGE SCALE GENOMIC DNA]</scope>
    <source>
        <strain evidence="2 3">XDB06</strain>
    </source>
</reference>
<dbReference type="GO" id="GO:0016740">
    <property type="term" value="F:transferase activity"/>
    <property type="evidence" value="ECO:0007669"/>
    <property type="project" value="UniProtKB-KW"/>
</dbReference>
<dbReference type="OrthoDB" id="9808976at2"/>
<dbReference type="Gene3D" id="3.40.630.30">
    <property type="match status" value="1"/>
</dbReference>
<dbReference type="RefSeq" id="WP_116649887.1">
    <property type="nucleotide sequence ID" value="NZ_QUZK01000018.1"/>
</dbReference>
<accession>A0A3E1KAY8</accession>
<dbReference type="EMBL" id="QUZK01000018">
    <property type="protein sequence ID" value="RFF31581.1"/>
    <property type="molecule type" value="Genomic_DNA"/>
</dbReference>
<dbReference type="InterPro" id="IPR016181">
    <property type="entry name" value="Acyl_CoA_acyltransferase"/>
</dbReference>
<comment type="caution">
    <text evidence="2">The sequence shown here is derived from an EMBL/GenBank/DDBJ whole genome shotgun (WGS) entry which is preliminary data.</text>
</comment>
<name>A0A3E1KAY8_9GAMM</name>
<evidence type="ECO:0000313" key="2">
    <source>
        <dbReference type="EMBL" id="RFF31581.1"/>
    </source>
</evidence>
<feature type="domain" description="BioF2-like acetyltransferase" evidence="1">
    <location>
        <begin position="188"/>
        <end position="333"/>
    </location>
</feature>